<keyword evidence="3" id="KW-1185">Reference proteome</keyword>
<sequence length="73" mass="7876">MLGVQETIVGVREGGSAQQLPSVVPTMPPSRPLEWRGLQRESPGLPKTTTTASARVLVLLVSCAGCERRIRHI</sequence>
<dbReference type="EMBL" id="JAERUA010000005">
    <property type="protein sequence ID" value="KAI1899714.1"/>
    <property type="molecule type" value="Genomic_DNA"/>
</dbReference>
<evidence type="ECO:0000313" key="2">
    <source>
        <dbReference type="EMBL" id="KAI1899714.1"/>
    </source>
</evidence>
<organism evidence="2 3">
    <name type="scientific">Albula goreensis</name>
    <dbReference type="NCBI Taxonomy" id="1534307"/>
    <lineage>
        <taxon>Eukaryota</taxon>
        <taxon>Metazoa</taxon>
        <taxon>Chordata</taxon>
        <taxon>Craniata</taxon>
        <taxon>Vertebrata</taxon>
        <taxon>Euteleostomi</taxon>
        <taxon>Actinopterygii</taxon>
        <taxon>Neopterygii</taxon>
        <taxon>Teleostei</taxon>
        <taxon>Albuliformes</taxon>
        <taxon>Albulidae</taxon>
        <taxon>Albula</taxon>
    </lineage>
</organism>
<dbReference type="AlphaFoldDB" id="A0A8T3DV52"/>
<proteinExistence type="predicted"/>
<evidence type="ECO:0000313" key="3">
    <source>
        <dbReference type="Proteomes" id="UP000829720"/>
    </source>
</evidence>
<comment type="caution">
    <text evidence="2">The sequence shown here is derived from an EMBL/GenBank/DDBJ whole genome shotgun (WGS) entry which is preliminary data.</text>
</comment>
<name>A0A8T3DV52_9TELE</name>
<dbReference type="Proteomes" id="UP000829720">
    <property type="component" value="Unassembled WGS sequence"/>
</dbReference>
<accession>A0A8T3DV52</accession>
<evidence type="ECO:0000256" key="1">
    <source>
        <dbReference type="SAM" id="MobiDB-lite"/>
    </source>
</evidence>
<feature type="region of interest" description="Disordered" evidence="1">
    <location>
        <begin position="16"/>
        <end position="49"/>
    </location>
</feature>
<protein>
    <submittedName>
        <fullName evidence="2">Uncharacterized protein</fullName>
    </submittedName>
</protein>
<gene>
    <name evidence="2" type="ORF">AGOR_G00064610</name>
</gene>
<dbReference type="OrthoDB" id="10528067at2759"/>
<reference evidence="2" key="1">
    <citation type="submission" date="2021-01" db="EMBL/GenBank/DDBJ databases">
        <authorList>
            <person name="Zahm M."/>
            <person name="Roques C."/>
            <person name="Cabau C."/>
            <person name="Klopp C."/>
            <person name="Donnadieu C."/>
            <person name="Jouanno E."/>
            <person name="Lampietro C."/>
            <person name="Louis A."/>
            <person name="Herpin A."/>
            <person name="Echchiki A."/>
            <person name="Berthelot C."/>
            <person name="Parey E."/>
            <person name="Roest-Crollius H."/>
            <person name="Braasch I."/>
            <person name="Postlethwait J."/>
            <person name="Bobe J."/>
            <person name="Montfort J."/>
            <person name="Bouchez O."/>
            <person name="Begum T."/>
            <person name="Mejri S."/>
            <person name="Adams A."/>
            <person name="Chen W.-J."/>
            <person name="Guiguen Y."/>
        </authorList>
    </citation>
    <scope>NUCLEOTIDE SEQUENCE</scope>
    <source>
        <tissue evidence="2">Blood</tissue>
    </source>
</reference>